<dbReference type="AlphaFoldDB" id="A0A2W5X7A9"/>
<feature type="domain" description="DUF1989" evidence="2">
    <location>
        <begin position="49"/>
        <end position="217"/>
    </location>
</feature>
<dbReference type="PANTHER" id="PTHR31527">
    <property type="entry name" value="RE64534P"/>
    <property type="match status" value="1"/>
</dbReference>
<dbReference type="PANTHER" id="PTHR31527:SF0">
    <property type="entry name" value="RE64534P"/>
    <property type="match status" value="1"/>
</dbReference>
<dbReference type="EMBL" id="QFQZ01000004">
    <property type="protein sequence ID" value="PZR36834.1"/>
    <property type="molecule type" value="Genomic_DNA"/>
</dbReference>
<evidence type="ECO:0000313" key="3">
    <source>
        <dbReference type="EMBL" id="PZR36834.1"/>
    </source>
</evidence>
<reference evidence="3 4" key="1">
    <citation type="submission" date="2017-08" db="EMBL/GenBank/DDBJ databases">
        <title>Infants hospitalized years apart are colonized by the same room-sourced microbial strains.</title>
        <authorList>
            <person name="Brooks B."/>
            <person name="Olm M.R."/>
            <person name="Firek B.A."/>
            <person name="Baker R."/>
            <person name="Thomas B.C."/>
            <person name="Morowitz M.J."/>
            <person name="Banfield J.F."/>
        </authorList>
    </citation>
    <scope>NUCLEOTIDE SEQUENCE [LARGE SCALE GENOMIC DNA]</scope>
    <source>
        <strain evidence="3">S2_003_000_R2_4</strain>
    </source>
</reference>
<evidence type="ECO:0000313" key="4">
    <source>
        <dbReference type="Proteomes" id="UP000249393"/>
    </source>
</evidence>
<dbReference type="NCBIfam" id="TIGR03425">
    <property type="entry name" value="urea_degr_2"/>
    <property type="match status" value="1"/>
</dbReference>
<organism evidence="3 4">
    <name type="scientific">Caulobacter segnis</name>
    <dbReference type="NCBI Taxonomy" id="88688"/>
    <lineage>
        <taxon>Bacteria</taxon>
        <taxon>Pseudomonadati</taxon>
        <taxon>Pseudomonadota</taxon>
        <taxon>Alphaproteobacteria</taxon>
        <taxon>Caulobacterales</taxon>
        <taxon>Caulobacteraceae</taxon>
        <taxon>Caulobacter</taxon>
    </lineage>
</organism>
<dbReference type="RefSeq" id="WP_304273725.1">
    <property type="nucleotide sequence ID" value="NZ_QFQZ01000004.1"/>
</dbReference>
<dbReference type="Pfam" id="PF09347">
    <property type="entry name" value="DUF1989"/>
    <property type="match status" value="1"/>
</dbReference>
<evidence type="ECO:0000256" key="1">
    <source>
        <dbReference type="SAM" id="MobiDB-lite"/>
    </source>
</evidence>
<proteinExistence type="predicted"/>
<comment type="caution">
    <text evidence="3">The sequence shown here is derived from an EMBL/GenBank/DDBJ whole genome shotgun (WGS) entry which is preliminary data.</text>
</comment>
<dbReference type="InterPro" id="IPR018959">
    <property type="entry name" value="DUF1989"/>
</dbReference>
<dbReference type="InterPro" id="IPR017792">
    <property type="entry name" value="UAAP1"/>
</dbReference>
<protein>
    <submittedName>
        <fullName evidence="3">Urea carboxylase</fullName>
    </submittedName>
</protein>
<accession>A0A2W5X7A9</accession>
<sequence length="274" mass="29357">MSQTATPYAAQAHARAQAGTRVEAMPTVPASAAVDPPPGVAPADLVWDETLAPGGYASRQIARGSRLRLTDLAGDAAVSLLVFNAERPIERLNIADTLKVQWNGYLGQGRLLLSDMGRVLASILEDEAGTHDAFCGASNQASNARKYGDGFNHGAHPNARDRFSLGVAKFGLGRKDIHPCLNLFKSVRIGQGGETLIDVGPYPPGRSLTLRAEMDLIVVLANCPHVLDPREAYSVTPVRATAWRGPVTPPEDPIRNATPEGLRAFLNVEDYFSR</sequence>
<name>A0A2W5X7A9_9CAUL</name>
<gene>
    <name evidence="3" type="ORF">DI526_02520</name>
</gene>
<feature type="region of interest" description="Disordered" evidence="1">
    <location>
        <begin position="1"/>
        <end position="22"/>
    </location>
</feature>
<evidence type="ECO:0000259" key="2">
    <source>
        <dbReference type="Pfam" id="PF09347"/>
    </source>
</evidence>
<dbReference type="Proteomes" id="UP000249393">
    <property type="component" value="Unassembled WGS sequence"/>
</dbReference>